<dbReference type="GO" id="GO:0051539">
    <property type="term" value="F:4 iron, 4 sulfur cluster binding"/>
    <property type="evidence" value="ECO:0007669"/>
    <property type="project" value="UniProtKB-UniRule"/>
</dbReference>
<dbReference type="PANTHER" id="PTHR30352">
    <property type="entry name" value="PYRUVATE FORMATE-LYASE-ACTIVATING ENZYME"/>
    <property type="match status" value="1"/>
</dbReference>
<evidence type="ECO:0000256" key="2">
    <source>
        <dbReference type="ARBA" id="ARBA00009777"/>
    </source>
</evidence>
<evidence type="ECO:0000256" key="5">
    <source>
        <dbReference type="ARBA" id="ARBA00022691"/>
    </source>
</evidence>
<dbReference type="NCBIfam" id="TIGR02493">
    <property type="entry name" value="PFLA"/>
    <property type="match status" value="1"/>
</dbReference>
<evidence type="ECO:0000256" key="10">
    <source>
        <dbReference type="RuleBase" id="RU362053"/>
    </source>
</evidence>
<name>A0A7G9WH54_9FIRM</name>
<dbReference type="InterPro" id="IPR034457">
    <property type="entry name" value="Organic_radical-activating"/>
</dbReference>
<evidence type="ECO:0000256" key="3">
    <source>
        <dbReference type="ARBA" id="ARBA00021356"/>
    </source>
</evidence>
<dbReference type="GO" id="GO:0005737">
    <property type="term" value="C:cytoplasm"/>
    <property type="evidence" value="ECO:0007669"/>
    <property type="project" value="UniProtKB-SubCell"/>
</dbReference>
<keyword evidence="12" id="KW-0456">Lyase</keyword>
<gene>
    <name evidence="12" type="primary">pflA</name>
    <name evidence="12" type="ORF">H6X83_14060</name>
</gene>
<dbReference type="GO" id="GO:0016829">
    <property type="term" value="F:lyase activity"/>
    <property type="evidence" value="ECO:0007669"/>
    <property type="project" value="UniProtKB-KW"/>
</dbReference>
<dbReference type="InterPro" id="IPR012838">
    <property type="entry name" value="PFL1_activating"/>
</dbReference>
<comment type="subcellular location">
    <subcellularLocation>
        <location evidence="10">Cytoplasm</location>
    </subcellularLocation>
</comment>
<dbReference type="Proteomes" id="UP000516046">
    <property type="component" value="Chromosome"/>
</dbReference>
<evidence type="ECO:0000256" key="4">
    <source>
        <dbReference type="ARBA" id="ARBA00022485"/>
    </source>
</evidence>
<dbReference type="GO" id="GO:0043365">
    <property type="term" value="F:[formate-C-acetyltransferase]-activating enzyme activity"/>
    <property type="evidence" value="ECO:0007669"/>
    <property type="project" value="UniProtKB-UniRule"/>
</dbReference>
<proteinExistence type="inferred from homology"/>
<dbReference type="Pfam" id="PF04055">
    <property type="entry name" value="Radical_SAM"/>
    <property type="match status" value="1"/>
</dbReference>
<dbReference type="RefSeq" id="WP_212507081.1">
    <property type="nucleotide sequence ID" value="NZ_CP060696.1"/>
</dbReference>
<keyword evidence="5 10" id="KW-0949">S-adenosyl-L-methionine</keyword>
<evidence type="ECO:0000256" key="8">
    <source>
        <dbReference type="ARBA" id="ARBA00023004"/>
    </source>
</evidence>
<dbReference type="InterPro" id="IPR013785">
    <property type="entry name" value="Aldolase_TIM"/>
</dbReference>
<dbReference type="PROSITE" id="PS01087">
    <property type="entry name" value="RADICAL_ACTIVATING"/>
    <property type="match status" value="1"/>
</dbReference>
<keyword evidence="7 10" id="KW-0560">Oxidoreductase</keyword>
<dbReference type="CDD" id="cd01335">
    <property type="entry name" value="Radical_SAM"/>
    <property type="match status" value="1"/>
</dbReference>
<protein>
    <recommendedName>
        <fullName evidence="3 10">Pyruvate formate-lyase-activating enzyme</fullName>
        <ecNumber evidence="10">1.97.1.4</ecNumber>
    </recommendedName>
</protein>
<keyword evidence="8 10" id="KW-0408">Iron</keyword>
<evidence type="ECO:0000256" key="9">
    <source>
        <dbReference type="ARBA" id="ARBA00023014"/>
    </source>
</evidence>
<evidence type="ECO:0000313" key="12">
    <source>
        <dbReference type="EMBL" id="QNO18016.1"/>
    </source>
</evidence>
<dbReference type="InterPro" id="IPR001989">
    <property type="entry name" value="Radical_activat_CS"/>
</dbReference>
<organism evidence="12 13">
    <name type="scientific">Caproicibacterium amylolyticum</name>
    <dbReference type="NCBI Taxonomy" id="2766537"/>
    <lineage>
        <taxon>Bacteria</taxon>
        <taxon>Bacillati</taxon>
        <taxon>Bacillota</taxon>
        <taxon>Clostridia</taxon>
        <taxon>Eubacteriales</taxon>
        <taxon>Oscillospiraceae</taxon>
        <taxon>Caproicibacterium</taxon>
    </lineage>
</organism>
<dbReference type="KEGG" id="caml:H6X83_14060"/>
<keyword evidence="13" id="KW-1185">Reference proteome</keyword>
<reference evidence="12 13" key="1">
    <citation type="submission" date="2020-08" db="EMBL/GenBank/DDBJ databases">
        <authorList>
            <person name="Ren C."/>
            <person name="Gu Y."/>
            <person name="Xu Y."/>
        </authorList>
    </citation>
    <scope>NUCLEOTIDE SEQUENCE [LARGE SCALE GENOMIC DNA]</scope>
    <source>
        <strain evidence="12 13">LBM18003</strain>
    </source>
</reference>
<keyword evidence="6 10" id="KW-0479">Metal-binding</keyword>
<dbReference type="InterPro" id="IPR058240">
    <property type="entry name" value="rSAM_sf"/>
</dbReference>
<dbReference type="EC" id="1.97.1.4" evidence="10"/>
<feature type="domain" description="Radical SAM core" evidence="11">
    <location>
        <begin position="15"/>
        <end position="239"/>
    </location>
</feature>
<dbReference type="PROSITE" id="PS51918">
    <property type="entry name" value="RADICAL_SAM"/>
    <property type="match status" value="1"/>
</dbReference>
<comment type="similarity">
    <text evidence="2 10">Belongs to the organic radical-activating enzymes family.</text>
</comment>
<dbReference type="EMBL" id="CP060696">
    <property type="protein sequence ID" value="QNO18016.1"/>
    <property type="molecule type" value="Genomic_DNA"/>
</dbReference>
<keyword evidence="9 10" id="KW-0411">Iron-sulfur</keyword>
<evidence type="ECO:0000256" key="7">
    <source>
        <dbReference type="ARBA" id="ARBA00023002"/>
    </source>
</evidence>
<comment type="catalytic activity">
    <reaction evidence="10">
        <text>glycyl-[formate C-acetyltransferase] + reduced [flavodoxin] + S-adenosyl-L-methionine = glycin-2-yl radical-[formate C-acetyltransferase] + semiquinone [flavodoxin] + 5'-deoxyadenosine + L-methionine + H(+)</text>
        <dbReference type="Rhea" id="RHEA:19225"/>
        <dbReference type="Rhea" id="RHEA-COMP:10622"/>
        <dbReference type="Rhea" id="RHEA-COMP:12190"/>
        <dbReference type="Rhea" id="RHEA-COMP:12191"/>
        <dbReference type="Rhea" id="RHEA-COMP:14480"/>
        <dbReference type="ChEBI" id="CHEBI:15378"/>
        <dbReference type="ChEBI" id="CHEBI:17319"/>
        <dbReference type="ChEBI" id="CHEBI:29947"/>
        <dbReference type="ChEBI" id="CHEBI:32722"/>
        <dbReference type="ChEBI" id="CHEBI:57618"/>
        <dbReference type="ChEBI" id="CHEBI:57844"/>
        <dbReference type="ChEBI" id="CHEBI:59789"/>
        <dbReference type="ChEBI" id="CHEBI:140311"/>
        <dbReference type="EC" id="1.97.1.4"/>
    </reaction>
</comment>
<dbReference type="AlphaFoldDB" id="A0A7G9WH54"/>
<dbReference type="GO" id="GO:0046872">
    <property type="term" value="F:metal ion binding"/>
    <property type="evidence" value="ECO:0007669"/>
    <property type="project" value="UniProtKB-UniRule"/>
</dbReference>
<sequence length="242" mass="27329">MMLGKIHSLETMGLVDGPGIRVVVFLQGCALRCQFCHNPDTWATEGGEEMSPQELLQKIVRYRPYFTRSSGGVTFSGGEPLLQPEFVLETLKLCREARIHTCLDTAGCGRGMYDEILQYTDLVLYDVKQITEESYRQMTGRDWTETGKFLQAVRRAGTPVWVRHVVVPGLTDGEAHMAALQSFVHAHVPNVQKVELLPYHLLGVHKYEVMGLKYPLTGVPAMDIGKVEQWQKKYFAVGETRR</sequence>
<dbReference type="SUPFAM" id="SSF102114">
    <property type="entry name" value="Radical SAM enzymes"/>
    <property type="match status" value="1"/>
</dbReference>
<accession>A0A7G9WH54</accession>
<dbReference type="SFLD" id="SFLDS00029">
    <property type="entry name" value="Radical_SAM"/>
    <property type="match status" value="1"/>
</dbReference>
<dbReference type="Gene3D" id="3.20.20.70">
    <property type="entry name" value="Aldolase class I"/>
    <property type="match status" value="1"/>
</dbReference>
<keyword evidence="4 10" id="KW-0004">4Fe-4S</keyword>
<comment type="function">
    <text evidence="1 10">Activation of pyruvate formate-lyase under anaerobic conditions by generation of an organic free radical, using S-adenosylmethionine and reduced flavodoxin as cosubstrates to produce 5'-deoxy-adenosine.</text>
</comment>
<dbReference type="InterPro" id="IPR007197">
    <property type="entry name" value="rSAM"/>
</dbReference>
<evidence type="ECO:0000256" key="6">
    <source>
        <dbReference type="ARBA" id="ARBA00022723"/>
    </source>
</evidence>
<keyword evidence="10" id="KW-0963">Cytoplasm</keyword>
<evidence type="ECO:0000259" key="11">
    <source>
        <dbReference type="PROSITE" id="PS51918"/>
    </source>
</evidence>
<dbReference type="SFLD" id="SFLDG01066">
    <property type="entry name" value="organic_radical-activating_enz"/>
    <property type="match status" value="1"/>
</dbReference>
<dbReference type="PANTHER" id="PTHR30352:SF5">
    <property type="entry name" value="PYRUVATE FORMATE-LYASE 1-ACTIVATING ENZYME"/>
    <property type="match status" value="1"/>
</dbReference>
<keyword evidence="12" id="KW-0670">Pyruvate</keyword>
<evidence type="ECO:0000256" key="1">
    <source>
        <dbReference type="ARBA" id="ARBA00003141"/>
    </source>
</evidence>
<comment type="cofactor">
    <cofactor evidence="10">
        <name>[4Fe-4S] cluster</name>
        <dbReference type="ChEBI" id="CHEBI:49883"/>
    </cofactor>
    <text evidence="10">Binds 1 [4Fe-4S] cluster. The cluster is coordinated with 3 cysteines and an exchangeable S-adenosyl-L-methionine.</text>
</comment>
<evidence type="ECO:0000313" key="13">
    <source>
        <dbReference type="Proteomes" id="UP000516046"/>
    </source>
</evidence>